<reference evidence="4 5" key="1">
    <citation type="journal article" date="2015" name="Nature">
        <title>rRNA introns, odd ribosomes, and small enigmatic genomes across a large radiation of phyla.</title>
        <authorList>
            <person name="Brown C.T."/>
            <person name="Hug L.A."/>
            <person name="Thomas B.C."/>
            <person name="Sharon I."/>
            <person name="Castelle C.J."/>
            <person name="Singh A."/>
            <person name="Wilkins M.J."/>
            <person name="Williams K.H."/>
            <person name="Banfield J.F."/>
        </authorList>
    </citation>
    <scope>NUCLEOTIDE SEQUENCE [LARGE SCALE GENOMIC DNA]</scope>
</reference>
<evidence type="ECO:0000259" key="3">
    <source>
        <dbReference type="Pfam" id="PF01145"/>
    </source>
</evidence>
<feature type="compositionally biased region" description="Basic and acidic residues" evidence="1">
    <location>
        <begin position="203"/>
        <end position="217"/>
    </location>
</feature>
<sequence>MTWRDDAKQDLVTQRGELQHILIDDGQTPPPGEPPKGSMVKQLEQETQQDRTYLLRSRLYWTVVTSYLIFQLLAAGLVLWLSGGLSSAISLWEMFSMNIGLLLLILQAAHLIASLRMVRVDDLAGIDFYGRPLFAPKTGLYVVPLFLLTLTTASRNYKDVRFPGPADKIFRVSEAVQAQRPEGGDMPPEGSVRPIFVTTGEPRLGDSERKERRKEEDSNPLDEQLNIEIAYFVRYRPNEAHGGIFRLTRSVARGGVIDETIQNLMREQSERDVKALIARQTTATTIENLALFNEVFALKLQESILRLGVQVDLRGAGLDDINASRETNTAQANVARARFTRQKTVIDADAEMQKRIREGRGAAEAERLRLEALAKGYKKIVDSTEAAGEAVIASETAKAALSEKTDTLVLGTGGVEQLFGLVKAGQGMLQRQKEDT</sequence>
<feature type="transmembrane region" description="Helical" evidence="2">
    <location>
        <begin position="59"/>
        <end position="82"/>
    </location>
</feature>
<feature type="transmembrane region" description="Helical" evidence="2">
    <location>
        <begin position="94"/>
        <end position="113"/>
    </location>
</feature>
<keyword evidence="2" id="KW-0812">Transmembrane</keyword>
<evidence type="ECO:0000313" key="4">
    <source>
        <dbReference type="EMBL" id="KKW37747.1"/>
    </source>
</evidence>
<organism evidence="4 5">
    <name type="scientific">Candidatus Adlerbacteria bacterium GW2011_GWB1_54_7</name>
    <dbReference type="NCBI Taxonomy" id="1618607"/>
    <lineage>
        <taxon>Bacteria</taxon>
        <taxon>Candidatus Adleribacteriota</taxon>
    </lineage>
</organism>
<protein>
    <recommendedName>
        <fullName evidence="3">Band 7 domain-containing protein</fullName>
    </recommendedName>
</protein>
<keyword evidence="2" id="KW-0472">Membrane</keyword>
<name>A0A0G2A9S6_9BACT</name>
<dbReference type="EMBL" id="LCRR01000004">
    <property type="protein sequence ID" value="KKW37747.1"/>
    <property type="molecule type" value="Genomic_DNA"/>
</dbReference>
<dbReference type="Proteomes" id="UP000033852">
    <property type="component" value="Unassembled WGS sequence"/>
</dbReference>
<evidence type="ECO:0000256" key="1">
    <source>
        <dbReference type="SAM" id="MobiDB-lite"/>
    </source>
</evidence>
<comment type="caution">
    <text evidence="4">The sequence shown here is derived from an EMBL/GenBank/DDBJ whole genome shotgun (WGS) entry which is preliminary data.</text>
</comment>
<accession>A0A0G2A9S6</accession>
<dbReference type="STRING" id="1618607.UY86_C0004G0076"/>
<evidence type="ECO:0000256" key="2">
    <source>
        <dbReference type="SAM" id="Phobius"/>
    </source>
</evidence>
<gene>
    <name evidence="4" type="ORF">UY86_C0004G0076</name>
</gene>
<proteinExistence type="predicted"/>
<feature type="domain" description="Band 7" evidence="3">
    <location>
        <begin position="217"/>
        <end position="351"/>
    </location>
</feature>
<evidence type="ECO:0000313" key="5">
    <source>
        <dbReference type="Proteomes" id="UP000033852"/>
    </source>
</evidence>
<keyword evidence="2" id="KW-1133">Transmembrane helix</keyword>
<dbReference type="Pfam" id="PF01145">
    <property type="entry name" value="Band_7"/>
    <property type="match status" value="1"/>
</dbReference>
<dbReference type="InterPro" id="IPR001107">
    <property type="entry name" value="Band_7"/>
</dbReference>
<dbReference type="AlphaFoldDB" id="A0A0G2A9S6"/>
<feature type="region of interest" description="Disordered" evidence="1">
    <location>
        <begin position="178"/>
        <end position="220"/>
    </location>
</feature>